<dbReference type="PROSITE" id="PS50043">
    <property type="entry name" value="HTH_LUXR_2"/>
    <property type="match status" value="1"/>
</dbReference>
<dbReference type="InterPro" id="IPR000792">
    <property type="entry name" value="Tscrpt_reg_LuxR_C"/>
</dbReference>
<evidence type="ECO:0000313" key="3">
    <source>
        <dbReference type="Proteomes" id="UP001569414"/>
    </source>
</evidence>
<evidence type="ECO:0000259" key="1">
    <source>
        <dbReference type="PROSITE" id="PS50043"/>
    </source>
</evidence>
<keyword evidence="3" id="KW-1185">Reference proteome</keyword>
<comment type="caution">
    <text evidence="2">The sequence shown here is derived from an EMBL/GenBank/DDBJ whole genome shotgun (WGS) entry which is preliminary data.</text>
</comment>
<dbReference type="SMART" id="SM00421">
    <property type="entry name" value="HTH_LUXR"/>
    <property type="match status" value="1"/>
</dbReference>
<dbReference type="RefSeq" id="WP_371842986.1">
    <property type="nucleotide sequence ID" value="NZ_JBGMEL010000005.1"/>
</dbReference>
<dbReference type="InterPro" id="IPR016032">
    <property type="entry name" value="Sig_transdc_resp-reg_C-effctor"/>
</dbReference>
<dbReference type="Pfam" id="PF00196">
    <property type="entry name" value="GerE"/>
    <property type="match status" value="1"/>
</dbReference>
<reference evidence="2 3" key="1">
    <citation type="submission" date="2024-08" db="EMBL/GenBank/DDBJ databases">
        <authorList>
            <person name="Ishaq N."/>
        </authorList>
    </citation>
    <scope>NUCLEOTIDE SEQUENCE [LARGE SCALE GENOMIC DNA]</scope>
    <source>
        <strain evidence="2 3">JCM 30400</strain>
    </source>
</reference>
<evidence type="ECO:0000313" key="2">
    <source>
        <dbReference type="EMBL" id="MFA0790145.1"/>
    </source>
</evidence>
<dbReference type="Gene3D" id="1.10.10.10">
    <property type="entry name" value="Winged helix-like DNA-binding domain superfamily/Winged helix DNA-binding domain"/>
    <property type="match status" value="1"/>
</dbReference>
<dbReference type="Proteomes" id="UP001569414">
    <property type="component" value="Unassembled WGS sequence"/>
</dbReference>
<feature type="domain" description="HTH luxR-type" evidence="1">
    <location>
        <begin position="3"/>
        <end position="68"/>
    </location>
</feature>
<dbReference type="SUPFAM" id="SSF46894">
    <property type="entry name" value="C-terminal effector domain of the bipartite response regulators"/>
    <property type="match status" value="1"/>
</dbReference>
<dbReference type="InterPro" id="IPR036388">
    <property type="entry name" value="WH-like_DNA-bd_sf"/>
</dbReference>
<accession>A0ABV4NLF2</accession>
<name>A0ABV4NLF2_9GAMM</name>
<dbReference type="EMBL" id="JBGMEL010000005">
    <property type="protein sequence ID" value="MFA0790145.1"/>
    <property type="molecule type" value="Genomic_DNA"/>
</dbReference>
<protein>
    <submittedName>
        <fullName evidence="2">LuxR C-terminal-related transcriptional regulator</fullName>
    </submittedName>
</protein>
<sequence>MHTAKHLRPLAPRQAEALTHRARGLSNRETAQAMRCSVTNVTNLLAECFYKLHARNSTDAVAKAVKHGLIQLALIASIISGIGADAQEQLRTRIQRRPSVRTIRIRNNREGIA</sequence>
<proteinExistence type="predicted"/>
<gene>
    <name evidence="2" type="ORF">ACCI51_06270</name>
</gene>
<organism evidence="2 3">
    <name type="scientific">Microbulbifer echini</name>
    <dbReference type="NCBI Taxonomy" id="1529067"/>
    <lineage>
        <taxon>Bacteria</taxon>
        <taxon>Pseudomonadati</taxon>
        <taxon>Pseudomonadota</taxon>
        <taxon>Gammaproteobacteria</taxon>
        <taxon>Cellvibrionales</taxon>
        <taxon>Microbulbiferaceae</taxon>
        <taxon>Microbulbifer</taxon>
    </lineage>
</organism>